<dbReference type="STRING" id="1122170.GCA_000701265_00384"/>
<dbReference type="PANTHER" id="PTHR33281:SF19">
    <property type="entry name" value="VOLTAGE-DEPENDENT ANION CHANNEL-FORMING PROTEIN YNEE"/>
    <property type="match status" value="1"/>
</dbReference>
<dbReference type="GO" id="GO:0005254">
    <property type="term" value="F:chloride channel activity"/>
    <property type="evidence" value="ECO:0007669"/>
    <property type="project" value="InterPro"/>
</dbReference>
<proteinExistence type="inferred from homology"/>
<dbReference type="OrthoDB" id="445589at2"/>
<evidence type="ECO:0000313" key="10">
    <source>
        <dbReference type="EMBL" id="STY29899.1"/>
    </source>
</evidence>
<evidence type="ECO:0000256" key="8">
    <source>
        <dbReference type="ARBA" id="ARBA00034708"/>
    </source>
</evidence>
<keyword evidence="3" id="KW-1003">Cell membrane</keyword>
<keyword evidence="4 9" id="KW-0812">Transmembrane</keyword>
<accession>A0A378LVL9</accession>
<dbReference type="EMBL" id="UGPB01000001">
    <property type="protein sequence ID" value="STY29899.1"/>
    <property type="molecule type" value="Genomic_DNA"/>
</dbReference>
<evidence type="ECO:0000256" key="3">
    <source>
        <dbReference type="ARBA" id="ARBA00022475"/>
    </source>
</evidence>
<evidence type="ECO:0000256" key="1">
    <source>
        <dbReference type="ARBA" id="ARBA00004651"/>
    </source>
</evidence>
<dbReference type="Pfam" id="PF25539">
    <property type="entry name" value="Bestrophin_2"/>
    <property type="match status" value="1"/>
</dbReference>
<reference evidence="10 11" key="1">
    <citation type="submission" date="2018-06" db="EMBL/GenBank/DDBJ databases">
        <authorList>
            <consortium name="Pathogen Informatics"/>
            <person name="Doyle S."/>
        </authorList>
    </citation>
    <scope>NUCLEOTIDE SEQUENCE [LARGE SCALE GENOMIC DNA]</scope>
    <source>
        <strain evidence="10 11">NCTC11532</strain>
    </source>
</reference>
<evidence type="ECO:0000256" key="6">
    <source>
        <dbReference type="ARBA" id="ARBA00023065"/>
    </source>
</evidence>
<keyword evidence="11" id="KW-1185">Reference proteome</keyword>
<feature type="transmembrane region" description="Helical" evidence="9">
    <location>
        <begin position="231"/>
        <end position="250"/>
    </location>
</feature>
<feature type="transmembrane region" description="Helical" evidence="9">
    <location>
        <begin position="51"/>
        <end position="70"/>
    </location>
</feature>
<feature type="transmembrane region" description="Helical" evidence="9">
    <location>
        <begin position="27"/>
        <end position="45"/>
    </location>
</feature>
<comment type="subcellular location">
    <subcellularLocation>
        <location evidence="1">Cell membrane</location>
        <topology evidence="1">Multi-pass membrane protein</topology>
    </subcellularLocation>
</comment>
<comment type="similarity">
    <text evidence="8">Belongs to the anion channel-forming bestrophin (TC 1.A.46) family.</text>
</comment>
<dbReference type="PANTHER" id="PTHR33281">
    <property type="entry name" value="UPF0187 PROTEIN YNEE"/>
    <property type="match status" value="1"/>
</dbReference>
<evidence type="ECO:0000256" key="7">
    <source>
        <dbReference type="ARBA" id="ARBA00023136"/>
    </source>
</evidence>
<keyword evidence="2" id="KW-0813">Transport</keyword>
<dbReference type="RefSeq" id="WP_031564683.1">
    <property type="nucleotide sequence ID" value="NZ_CAAAIS010000001.1"/>
</dbReference>
<keyword evidence="6" id="KW-0406">Ion transport</keyword>
<keyword evidence="5 9" id="KW-1133">Transmembrane helix</keyword>
<organism evidence="10 11">
    <name type="scientific">Legionella wadsworthii</name>
    <dbReference type="NCBI Taxonomy" id="28088"/>
    <lineage>
        <taxon>Bacteria</taxon>
        <taxon>Pseudomonadati</taxon>
        <taxon>Pseudomonadota</taxon>
        <taxon>Gammaproteobacteria</taxon>
        <taxon>Legionellales</taxon>
        <taxon>Legionellaceae</taxon>
        <taxon>Legionella</taxon>
    </lineage>
</organism>
<dbReference type="InterPro" id="IPR044669">
    <property type="entry name" value="YneE/VCCN1/2-like"/>
</dbReference>
<dbReference type="AlphaFoldDB" id="A0A378LVL9"/>
<gene>
    <name evidence="10" type="ORF">NCTC11532_02102</name>
</gene>
<feature type="transmembrane region" description="Helical" evidence="9">
    <location>
        <begin position="205"/>
        <end position="225"/>
    </location>
</feature>
<evidence type="ECO:0000256" key="9">
    <source>
        <dbReference type="SAM" id="Phobius"/>
    </source>
</evidence>
<sequence length="295" mass="34432">MKKRTYNLLTWVPHLFLFYKEKVFRKLLPIIIIIILYAVIIASYFENATRYNLGQFHLIFSFILTIIISFRVNTSYARWWEGRTLWGSIVNNCRNLGLKFDTFVGLYEYPDFYELLSALPTVIKAHLRKENAEIHTILLSLCIHEFEGKHPVLLVTKKMYGILNQLREKKKIQLEQYLAMDVHLANLMDMTGGCERIANTHVPPAFAFFVKQALLFYAIVFPFGWVDTFGFLIIPMMVMIVYILLGLEILSEELEEPFGKDDNDLPLNTIAKNIVRNVDQIAEVETDHQKNCIEK</sequence>
<keyword evidence="7 9" id="KW-0472">Membrane</keyword>
<evidence type="ECO:0000256" key="5">
    <source>
        <dbReference type="ARBA" id="ARBA00022989"/>
    </source>
</evidence>
<evidence type="ECO:0000313" key="11">
    <source>
        <dbReference type="Proteomes" id="UP000255297"/>
    </source>
</evidence>
<protein>
    <submittedName>
        <fullName evidence="10">Predicted membrane protein</fullName>
    </submittedName>
</protein>
<dbReference type="Proteomes" id="UP000255297">
    <property type="component" value="Unassembled WGS sequence"/>
</dbReference>
<evidence type="ECO:0000256" key="4">
    <source>
        <dbReference type="ARBA" id="ARBA00022692"/>
    </source>
</evidence>
<dbReference type="GO" id="GO:0005886">
    <property type="term" value="C:plasma membrane"/>
    <property type="evidence" value="ECO:0007669"/>
    <property type="project" value="UniProtKB-SubCell"/>
</dbReference>
<evidence type="ECO:0000256" key="2">
    <source>
        <dbReference type="ARBA" id="ARBA00022448"/>
    </source>
</evidence>
<name>A0A378LVL9_9GAMM</name>